<dbReference type="InterPro" id="IPR010982">
    <property type="entry name" value="Lambda_DNA-bd_dom_sf"/>
</dbReference>
<dbReference type="Proteomes" id="UP001144256">
    <property type="component" value="Unassembled WGS sequence"/>
</dbReference>
<dbReference type="EMBL" id="BRLB01000001">
    <property type="protein sequence ID" value="GKX27891.1"/>
    <property type="molecule type" value="Genomic_DNA"/>
</dbReference>
<dbReference type="PANTHER" id="PTHR46558">
    <property type="entry name" value="TRACRIPTIONAL REGULATORY PROTEIN-RELATED-RELATED"/>
    <property type="match status" value="1"/>
</dbReference>
<dbReference type="RefSeq" id="WP_281811643.1">
    <property type="nucleotide sequence ID" value="NZ_BRLB01000001.1"/>
</dbReference>
<keyword evidence="1" id="KW-0238">DNA-binding</keyword>
<keyword evidence="4" id="KW-1185">Reference proteome</keyword>
<dbReference type="GO" id="GO:0003677">
    <property type="term" value="F:DNA binding"/>
    <property type="evidence" value="ECO:0007669"/>
    <property type="project" value="UniProtKB-KW"/>
</dbReference>
<dbReference type="Gene3D" id="1.10.260.40">
    <property type="entry name" value="lambda repressor-like DNA-binding domains"/>
    <property type="match status" value="1"/>
</dbReference>
<protein>
    <recommendedName>
        <fullName evidence="2">HTH cro/C1-type domain-containing protein</fullName>
    </recommendedName>
</protein>
<comment type="caution">
    <text evidence="3">The sequence shown here is derived from an EMBL/GenBank/DDBJ whole genome shotgun (WGS) entry which is preliminary data.</text>
</comment>
<dbReference type="AlphaFoldDB" id="A0A9W5Y8D5"/>
<dbReference type="PANTHER" id="PTHR46558:SF11">
    <property type="entry name" value="HTH-TYPE TRANSCRIPTIONAL REGULATOR XRE"/>
    <property type="match status" value="1"/>
</dbReference>
<evidence type="ECO:0000259" key="2">
    <source>
        <dbReference type="PROSITE" id="PS50943"/>
    </source>
</evidence>
<organism evidence="3 4">
    <name type="scientific">Vallitalea longa</name>
    <dbReference type="NCBI Taxonomy" id="2936439"/>
    <lineage>
        <taxon>Bacteria</taxon>
        <taxon>Bacillati</taxon>
        <taxon>Bacillota</taxon>
        <taxon>Clostridia</taxon>
        <taxon>Lachnospirales</taxon>
        <taxon>Vallitaleaceae</taxon>
        <taxon>Vallitalea</taxon>
    </lineage>
</organism>
<reference evidence="3" key="1">
    <citation type="submission" date="2022-06" db="EMBL/GenBank/DDBJ databases">
        <title>Vallitalea longa sp. nov., an anaerobic bacterium isolated from marine sediment.</title>
        <authorList>
            <person name="Hirano S."/>
            <person name="Terahara T."/>
            <person name="Mori K."/>
            <person name="Hamada M."/>
            <person name="Matsumoto R."/>
            <person name="Kobayashi T."/>
        </authorList>
    </citation>
    <scope>NUCLEOTIDE SEQUENCE</scope>
    <source>
        <strain evidence="3">SH18-1</strain>
    </source>
</reference>
<evidence type="ECO:0000256" key="1">
    <source>
        <dbReference type="ARBA" id="ARBA00023125"/>
    </source>
</evidence>
<accession>A0A9W5Y8D5</accession>
<dbReference type="SMART" id="SM00530">
    <property type="entry name" value="HTH_XRE"/>
    <property type="match status" value="1"/>
</dbReference>
<dbReference type="CDD" id="cd00093">
    <property type="entry name" value="HTH_XRE"/>
    <property type="match status" value="1"/>
</dbReference>
<dbReference type="Pfam" id="PF01381">
    <property type="entry name" value="HTH_3"/>
    <property type="match status" value="1"/>
</dbReference>
<dbReference type="PROSITE" id="PS50943">
    <property type="entry name" value="HTH_CROC1"/>
    <property type="match status" value="1"/>
</dbReference>
<evidence type="ECO:0000313" key="4">
    <source>
        <dbReference type="Proteomes" id="UP001144256"/>
    </source>
</evidence>
<evidence type="ECO:0000313" key="3">
    <source>
        <dbReference type="EMBL" id="GKX27891.1"/>
    </source>
</evidence>
<dbReference type="InterPro" id="IPR001387">
    <property type="entry name" value="Cro/C1-type_HTH"/>
</dbReference>
<name>A0A9W5Y8D5_9FIRM</name>
<dbReference type="SUPFAM" id="SSF47413">
    <property type="entry name" value="lambda repressor-like DNA-binding domains"/>
    <property type="match status" value="1"/>
</dbReference>
<gene>
    <name evidence="3" type="ORF">SH1V18_03710</name>
</gene>
<proteinExistence type="predicted"/>
<feature type="domain" description="HTH cro/C1-type" evidence="2">
    <location>
        <begin position="10"/>
        <end position="64"/>
    </location>
</feature>
<sequence length="111" mass="13016">MKKIKIGEVIYQLRKEKSMTQEQLANFIGVSTAAISKWESGNSYPDITLLPVLATFFNITIDYLLNYRVRVSEEKVKEIYFECNELFNNSDFDVAVDRTNDYLKKYSLSYF</sequence>